<dbReference type="PROSITE" id="PS50158">
    <property type="entry name" value="ZF_CCHC"/>
    <property type="match status" value="1"/>
</dbReference>
<dbReference type="Gramene" id="Bo7g059930.1">
    <property type="protein sequence ID" value="Bo7g059930.1"/>
    <property type="gene ID" value="Bo7g059930"/>
</dbReference>
<dbReference type="GO" id="GO:0003676">
    <property type="term" value="F:nucleic acid binding"/>
    <property type="evidence" value="ECO:0007669"/>
    <property type="project" value="InterPro"/>
</dbReference>
<evidence type="ECO:0000256" key="1">
    <source>
        <dbReference type="PROSITE-ProRule" id="PRU00047"/>
    </source>
</evidence>
<sequence length="461" mass="50482">MFQKLQNLRQGSRTVDEYATEFFKMINRVEVRDSEEQLVMRFIGGLRQQIQFTLNLFRPQSIYEAHQQAITIENQSRAGSQPWGTSRQNRTTAASTTTPTPDTTFNKTETAIVPETTTQQQRHGGLHCFSCGELGHRQSACPSRTRRGLLIEEADDDPAPIYDEEPTEEEEEVYPDNGQLLVLRRSCLAPRSDMEFPQCKSVDAVIATEVVEMTNSPVKVVSAEGIQSGSAPGSSKVLAPSTLGISILTTPVSEQVTTPTNGEESSAGEAPAAESTKVEAEVTTKRPSTSKSLAVKNYANLLKDSAQLEELGTPTEHISGVLFVLILDANIAAAKEESREFVYARFYSEFPAMGRIIGVVNAIWAKAGPRVFVHNIGEGAYLLRVTKAKSRESILARTFGELDDLFDSTRPFGELDGVFGVIGSLLMLRVIGSSLTPPKHFNKEPTSIILLPSSKGPQVFP</sequence>
<dbReference type="PANTHER" id="PTHR35046">
    <property type="entry name" value="ZINC KNUCKLE (CCHC-TYPE) FAMILY PROTEIN"/>
    <property type="match status" value="1"/>
</dbReference>
<feature type="compositionally biased region" description="Polar residues" evidence="2">
    <location>
        <begin position="73"/>
        <end position="84"/>
    </location>
</feature>
<feature type="compositionally biased region" description="Low complexity" evidence="2">
    <location>
        <begin position="85"/>
        <end position="103"/>
    </location>
</feature>
<dbReference type="Proteomes" id="UP000032141">
    <property type="component" value="Chromosome C7"/>
</dbReference>
<evidence type="ECO:0000313" key="4">
    <source>
        <dbReference type="EnsemblPlants" id="Bo7g059930.1"/>
    </source>
</evidence>
<dbReference type="HOGENOM" id="CLU_593611_0_0_1"/>
<organism evidence="4 5">
    <name type="scientific">Brassica oleracea var. oleracea</name>
    <dbReference type="NCBI Taxonomy" id="109376"/>
    <lineage>
        <taxon>Eukaryota</taxon>
        <taxon>Viridiplantae</taxon>
        <taxon>Streptophyta</taxon>
        <taxon>Embryophyta</taxon>
        <taxon>Tracheophyta</taxon>
        <taxon>Spermatophyta</taxon>
        <taxon>Magnoliopsida</taxon>
        <taxon>eudicotyledons</taxon>
        <taxon>Gunneridae</taxon>
        <taxon>Pentapetalae</taxon>
        <taxon>rosids</taxon>
        <taxon>malvids</taxon>
        <taxon>Brassicales</taxon>
        <taxon>Brassicaceae</taxon>
        <taxon>Brassiceae</taxon>
        <taxon>Brassica</taxon>
    </lineage>
</organism>
<evidence type="ECO:0000259" key="3">
    <source>
        <dbReference type="PROSITE" id="PS50158"/>
    </source>
</evidence>
<dbReference type="SUPFAM" id="SSF57756">
    <property type="entry name" value="Retrovirus zinc finger-like domains"/>
    <property type="match status" value="1"/>
</dbReference>
<feature type="domain" description="CCHC-type" evidence="3">
    <location>
        <begin position="128"/>
        <end position="143"/>
    </location>
</feature>
<dbReference type="InterPro" id="IPR005162">
    <property type="entry name" value="Retrotrans_gag_dom"/>
</dbReference>
<dbReference type="EnsemblPlants" id="Bo7g059930.1">
    <property type="protein sequence ID" value="Bo7g059930.1"/>
    <property type="gene ID" value="Bo7g059930"/>
</dbReference>
<dbReference type="AlphaFoldDB" id="A0A0D3D7M4"/>
<proteinExistence type="predicted"/>
<dbReference type="InterPro" id="IPR025558">
    <property type="entry name" value="DUF4283"/>
</dbReference>
<feature type="region of interest" description="Disordered" evidence="2">
    <location>
        <begin position="73"/>
        <end position="103"/>
    </location>
</feature>
<evidence type="ECO:0000256" key="2">
    <source>
        <dbReference type="SAM" id="MobiDB-lite"/>
    </source>
</evidence>
<feature type="compositionally biased region" description="Polar residues" evidence="2">
    <location>
        <begin position="251"/>
        <end position="261"/>
    </location>
</feature>
<keyword evidence="1" id="KW-0479">Metal-binding</keyword>
<dbReference type="Pfam" id="PF14111">
    <property type="entry name" value="DUF4283"/>
    <property type="match status" value="1"/>
</dbReference>
<protein>
    <recommendedName>
        <fullName evidence="3">CCHC-type domain-containing protein</fullName>
    </recommendedName>
</protein>
<keyword evidence="5" id="KW-1185">Reference proteome</keyword>
<dbReference type="PANTHER" id="PTHR35046:SF18">
    <property type="entry name" value="RNA-DIRECTED DNA POLYMERASE"/>
    <property type="match status" value="1"/>
</dbReference>
<dbReference type="Pfam" id="PF00098">
    <property type="entry name" value="zf-CCHC"/>
    <property type="match status" value="1"/>
</dbReference>
<dbReference type="InterPro" id="IPR036875">
    <property type="entry name" value="Znf_CCHC_sf"/>
</dbReference>
<name>A0A0D3D7M4_BRAOL</name>
<evidence type="ECO:0000313" key="5">
    <source>
        <dbReference type="Proteomes" id="UP000032141"/>
    </source>
</evidence>
<feature type="compositionally biased region" description="Low complexity" evidence="2">
    <location>
        <begin position="262"/>
        <end position="275"/>
    </location>
</feature>
<dbReference type="GO" id="GO:0008270">
    <property type="term" value="F:zinc ion binding"/>
    <property type="evidence" value="ECO:0007669"/>
    <property type="project" value="UniProtKB-KW"/>
</dbReference>
<dbReference type="eggNOG" id="KOG0017">
    <property type="taxonomic scope" value="Eukaryota"/>
</dbReference>
<dbReference type="InterPro" id="IPR001878">
    <property type="entry name" value="Znf_CCHC"/>
</dbReference>
<accession>A0A0D3D7M4</accession>
<keyword evidence="1" id="KW-0863">Zinc-finger</keyword>
<reference evidence="4 5" key="1">
    <citation type="journal article" date="2014" name="Genome Biol.">
        <title>Transcriptome and methylome profiling reveals relics of genome dominance in the mesopolyploid Brassica oleracea.</title>
        <authorList>
            <person name="Parkin I.A."/>
            <person name="Koh C."/>
            <person name="Tang H."/>
            <person name="Robinson S.J."/>
            <person name="Kagale S."/>
            <person name="Clarke W.E."/>
            <person name="Town C.D."/>
            <person name="Nixon J."/>
            <person name="Krishnakumar V."/>
            <person name="Bidwell S.L."/>
            <person name="Denoeud F."/>
            <person name="Belcram H."/>
            <person name="Links M.G."/>
            <person name="Just J."/>
            <person name="Clarke C."/>
            <person name="Bender T."/>
            <person name="Huebert T."/>
            <person name="Mason A.S."/>
            <person name="Pires J.C."/>
            <person name="Barker G."/>
            <person name="Moore J."/>
            <person name="Walley P.G."/>
            <person name="Manoli S."/>
            <person name="Batley J."/>
            <person name="Edwards D."/>
            <person name="Nelson M.N."/>
            <person name="Wang X."/>
            <person name="Paterson A.H."/>
            <person name="King G."/>
            <person name="Bancroft I."/>
            <person name="Chalhoub B."/>
            <person name="Sharpe A.G."/>
        </authorList>
    </citation>
    <scope>NUCLEOTIDE SEQUENCE</scope>
    <source>
        <strain evidence="4 5">cv. TO1000</strain>
    </source>
</reference>
<dbReference type="Pfam" id="PF03732">
    <property type="entry name" value="Retrotrans_gag"/>
    <property type="match status" value="1"/>
</dbReference>
<keyword evidence="1" id="KW-0862">Zinc</keyword>
<feature type="region of interest" description="Disordered" evidence="2">
    <location>
        <begin position="251"/>
        <end position="286"/>
    </location>
</feature>
<reference evidence="4" key="2">
    <citation type="submission" date="2015-03" db="UniProtKB">
        <authorList>
            <consortium name="EnsemblPlants"/>
        </authorList>
    </citation>
    <scope>IDENTIFICATION</scope>
</reference>